<sequence>MKAKKSLAVQTMPMQPEVEAEQHDNQMYKIPMELRDDPRVNFRTKKKKVILEDEVVDSLSDLNEVVRIPYPQHRLSGNLKSFLNSMKRLRNLWKLSLHRWGLMEFGNLGNSDQFLHLGINHDDWSQPLIVMFVNAKSTPVERRFLWDLLDMVGANLTQPWAIGGDFNVI</sequence>
<dbReference type="Proteomes" id="UP001630127">
    <property type="component" value="Unassembled WGS sequence"/>
</dbReference>
<evidence type="ECO:0000313" key="2">
    <source>
        <dbReference type="EMBL" id="KAL3522636.1"/>
    </source>
</evidence>
<feature type="region of interest" description="Disordered" evidence="1">
    <location>
        <begin position="1"/>
        <end position="21"/>
    </location>
</feature>
<name>A0ABD2ZTA0_9GENT</name>
<comment type="caution">
    <text evidence="2">The sequence shown here is derived from an EMBL/GenBank/DDBJ whole genome shotgun (WGS) entry which is preliminary data.</text>
</comment>
<dbReference type="EMBL" id="JBJUIK010000007">
    <property type="protein sequence ID" value="KAL3522636.1"/>
    <property type="molecule type" value="Genomic_DNA"/>
</dbReference>
<proteinExistence type="predicted"/>
<protein>
    <submittedName>
        <fullName evidence="2">Uncharacterized protein</fullName>
    </submittedName>
</protein>
<gene>
    <name evidence="2" type="ORF">ACH5RR_015470</name>
</gene>
<dbReference type="AlphaFoldDB" id="A0ABD2ZTA0"/>
<evidence type="ECO:0000256" key="1">
    <source>
        <dbReference type="SAM" id="MobiDB-lite"/>
    </source>
</evidence>
<keyword evidence="3" id="KW-1185">Reference proteome</keyword>
<organism evidence="2 3">
    <name type="scientific">Cinchona calisaya</name>
    <dbReference type="NCBI Taxonomy" id="153742"/>
    <lineage>
        <taxon>Eukaryota</taxon>
        <taxon>Viridiplantae</taxon>
        <taxon>Streptophyta</taxon>
        <taxon>Embryophyta</taxon>
        <taxon>Tracheophyta</taxon>
        <taxon>Spermatophyta</taxon>
        <taxon>Magnoliopsida</taxon>
        <taxon>eudicotyledons</taxon>
        <taxon>Gunneridae</taxon>
        <taxon>Pentapetalae</taxon>
        <taxon>asterids</taxon>
        <taxon>lamiids</taxon>
        <taxon>Gentianales</taxon>
        <taxon>Rubiaceae</taxon>
        <taxon>Cinchonoideae</taxon>
        <taxon>Cinchoneae</taxon>
        <taxon>Cinchona</taxon>
    </lineage>
</organism>
<reference evidence="2 3" key="1">
    <citation type="submission" date="2024-11" db="EMBL/GenBank/DDBJ databases">
        <title>A near-complete genome assembly of Cinchona calisaya.</title>
        <authorList>
            <person name="Lian D.C."/>
            <person name="Zhao X.W."/>
            <person name="Wei L."/>
        </authorList>
    </citation>
    <scope>NUCLEOTIDE SEQUENCE [LARGE SCALE GENOMIC DNA]</scope>
    <source>
        <tissue evidence="2">Nenye</tissue>
    </source>
</reference>
<accession>A0ABD2ZTA0</accession>
<evidence type="ECO:0000313" key="3">
    <source>
        <dbReference type="Proteomes" id="UP001630127"/>
    </source>
</evidence>